<gene>
    <name evidence="1" type="ORF">ACFPM7_15840</name>
</gene>
<keyword evidence="2" id="KW-1185">Reference proteome</keyword>
<dbReference type="PANTHER" id="PTHR43102:SF2">
    <property type="entry name" value="GAF DOMAIN-CONTAINING PROTEIN"/>
    <property type="match status" value="1"/>
</dbReference>
<sequence length="132" mass="14230">MAEAIVYPGGVMADGLPTALVGPARLAAVHATGLLDTGPEEAFDDLAQLASVVTGCGRAFITLVDGRRSFWKSCVGIDFGDAADPADPANRQGPVRESFCYFIVGLEGQPFVVEDAVRDPRTREHPRWSRWR</sequence>
<dbReference type="EMBL" id="JBHSKF010000006">
    <property type="protein sequence ID" value="MFC5288532.1"/>
    <property type="molecule type" value="Genomic_DNA"/>
</dbReference>
<dbReference type="PANTHER" id="PTHR43102">
    <property type="entry name" value="SLR1143 PROTEIN"/>
    <property type="match status" value="1"/>
</dbReference>
<accession>A0ABW0ENY1</accession>
<evidence type="ECO:0000313" key="2">
    <source>
        <dbReference type="Proteomes" id="UP001596157"/>
    </source>
</evidence>
<organism evidence="1 2">
    <name type="scientific">Actinokineospora guangxiensis</name>
    <dbReference type="NCBI Taxonomy" id="1490288"/>
    <lineage>
        <taxon>Bacteria</taxon>
        <taxon>Bacillati</taxon>
        <taxon>Actinomycetota</taxon>
        <taxon>Actinomycetes</taxon>
        <taxon>Pseudonocardiales</taxon>
        <taxon>Pseudonocardiaceae</taxon>
        <taxon>Actinokineospora</taxon>
    </lineage>
</organism>
<dbReference type="InterPro" id="IPR029016">
    <property type="entry name" value="GAF-like_dom_sf"/>
</dbReference>
<dbReference type="Gene3D" id="3.30.450.40">
    <property type="match status" value="1"/>
</dbReference>
<dbReference type="SUPFAM" id="SSF55781">
    <property type="entry name" value="GAF domain-like"/>
    <property type="match status" value="1"/>
</dbReference>
<comment type="caution">
    <text evidence="1">The sequence shown here is derived from an EMBL/GenBank/DDBJ whole genome shotgun (WGS) entry which is preliminary data.</text>
</comment>
<dbReference type="RefSeq" id="WP_378248375.1">
    <property type="nucleotide sequence ID" value="NZ_JBHSKF010000006.1"/>
</dbReference>
<protein>
    <submittedName>
        <fullName evidence="1">Uncharacterized protein</fullName>
    </submittedName>
</protein>
<reference evidence="2" key="1">
    <citation type="journal article" date="2019" name="Int. J. Syst. Evol. Microbiol.">
        <title>The Global Catalogue of Microorganisms (GCM) 10K type strain sequencing project: providing services to taxonomists for standard genome sequencing and annotation.</title>
        <authorList>
            <consortium name="The Broad Institute Genomics Platform"/>
            <consortium name="The Broad Institute Genome Sequencing Center for Infectious Disease"/>
            <person name="Wu L."/>
            <person name="Ma J."/>
        </authorList>
    </citation>
    <scope>NUCLEOTIDE SEQUENCE [LARGE SCALE GENOMIC DNA]</scope>
    <source>
        <strain evidence="2">CCUG 59778</strain>
    </source>
</reference>
<dbReference type="Proteomes" id="UP001596157">
    <property type="component" value="Unassembled WGS sequence"/>
</dbReference>
<proteinExistence type="predicted"/>
<name>A0ABW0ENY1_9PSEU</name>
<evidence type="ECO:0000313" key="1">
    <source>
        <dbReference type="EMBL" id="MFC5288532.1"/>
    </source>
</evidence>